<sequence>MTVDILTRPLIAVQPAGPEHVHDRTCWWDVLECRWAGPAHPAPPTPRIPAPRRSPEE</sequence>
<gene>
    <name evidence="2" type="ORF">PGB27_21140</name>
</gene>
<keyword evidence="3" id="KW-1185">Reference proteome</keyword>
<evidence type="ECO:0000313" key="2">
    <source>
        <dbReference type="EMBL" id="MDD7967854.1"/>
    </source>
</evidence>
<feature type="compositionally biased region" description="Pro residues" evidence="1">
    <location>
        <begin position="40"/>
        <end position="49"/>
    </location>
</feature>
<reference evidence="2 3" key="1">
    <citation type="submission" date="2023-02" db="EMBL/GenBank/DDBJ databases">
        <title>Genome sequencing required for Actinomycetospora new species description.</title>
        <authorList>
            <person name="Saimee Y."/>
            <person name="Duangmal K."/>
        </authorList>
    </citation>
    <scope>NUCLEOTIDE SEQUENCE [LARGE SCALE GENOMIC DNA]</scope>
    <source>
        <strain evidence="2 3">DW7H6</strain>
    </source>
</reference>
<feature type="region of interest" description="Disordered" evidence="1">
    <location>
        <begin position="38"/>
        <end position="57"/>
    </location>
</feature>
<protein>
    <submittedName>
        <fullName evidence="2">Uncharacterized protein</fullName>
    </submittedName>
</protein>
<proteinExistence type="predicted"/>
<dbReference type="EMBL" id="JAQZAO010000009">
    <property type="protein sequence ID" value="MDD7967854.1"/>
    <property type="molecule type" value="Genomic_DNA"/>
</dbReference>
<name>A0ABT5SYJ0_9PSEU</name>
<organism evidence="2 3">
    <name type="scientific">Actinomycetospora lemnae</name>
    <dbReference type="NCBI Taxonomy" id="3019891"/>
    <lineage>
        <taxon>Bacteria</taxon>
        <taxon>Bacillati</taxon>
        <taxon>Actinomycetota</taxon>
        <taxon>Actinomycetes</taxon>
        <taxon>Pseudonocardiales</taxon>
        <taxon>Pseudonocardiaceae</taxon>
        <taxon>Actinomycetospora</taxon>
    </lineage>
</organism>
<dbReference type="Proteomes" id="UP001300763">
    <property type="component" value="Unassembled WGS sequence"/>
</dbReference>
<accession>A0ABT5SYJ0</accession>
<dbReference type="RefSeq" id="WP_274202373.1">
    <property type="nucleotide sequence ID" value="NZ_JAQZAO010000009.1"/>
</dbReference>
<comment type="caution">
    <text evidence="2">The sequence shown here is derived from an EMBL/GenBank/DDBJ whole genome shotgun (WGS) entry which is preliminary data.</text>
</comment>
<evidence type="ECO:0000256" key="1">
    <source>
        <dbReference type="SAM" id="MobiDB-lite"/>
    </source>
</evidence>
<evidence type="ECO:0000313" key="3">
    <source>
        <dbReference type="Proteomes" id="UP001300763"/>
    </source>
</evidence>